<dbReference type="InterPro" id="IPR018247">
    <property type="entry name" value="EF_Hand_1_Ca_BS"/>
</dbReference>
<protein>
    <submittedName>
        <fullName evidence="2">Dockerin type I domain-containing protein</fullName>
    </submittedName>
</protein>
<dbReference type="PROSITE" id="PS00018">
    <property type="entry name" value="EF_HAND_1"/>
    <property type="match status" value="1"/>
</dbReference>
<evidence type="ECO:0000259" key="1">
    <source>
        <dbReference type="PROSITE" id="PS51766"/>
    </source>
</evidence>
<dbReference type="InterPro" id="IPR002105">
    <property type="entry name" value="Dockerin_1_rpt"/>
</dbReference>
<dbReference type="EMBL" id="JASZZN010000008">
    <property type="protein sequence ID" value="MDM4016457.1"/>
    <property type="molecule type" value="Genomic_DNA"/>
</dbReference>
<keyword evidence="3" id="KW-1185">Reference proteome</keyword>
<dbReference type="InterPro" id="IPR016134">
    <property type="entry name" value="Dockerin_dom"/>
</dbReference>
<dbReference type="SUPFAM" id="SSF63446">
    <property type="entry name" value="Type I dockerin domain"/>
    <property type="match status" value="1"/>
</dbReference>
<dbReference type="RefSeq" id="WP_289164091.1">
    <property type="nucleotide sequence ID" value="NZ_JASZZN010000008.1"/>
</dbReference>
<dbReference type="CDD" id="cd14256">
    <property type="entry name" value="Dockerin_I"/>
    <property type="match status" value="1"/>
</dbReference>
<name>A0ABT7PIY3_9BACT</name>
<comment type="caution">
    <text evidence="2">The sequence shown here is derived from an EMBL/GenBank/DDBJ whole genome shotgun (WGS) entry which is preliminary data.</text>
</comment>
<dbReference type="SUPFAM" id="SSF63825">
    <property type="entry name" value="YWTD domain"/>
    <property type="match status" value="1"/>
</dbReference>
<reference evidence="2 3" key="1">
    <citation type="submission" date="2023-06" db="EMBL/GenBank/DDBJ databases">
        <title>Roseiconus lacunae JC819 isolated from Gulf of Mannar region, Tamil Nadu.</title>
        <authorList>
            <person name="Pk S."/>
            <person name="Ch S."/>
            <person name="Ch V.R."/>
        </authorList>
    </citation>
    <scope>NUCLEOTIDE SEQUENCE [LARGE SCALE GENOMIC DNA]</scope>
    <source>
        <strain evidence="2 3">JC819</strain>
    </source>
</reference>
<evidence type="ECO:0000313" key="2">
    <source>
        <dbReference type="EMBL" id="MDM4016457.1"/>
    </source>
</evidence>
<dbReference type="Pfam" id="PF00404">
    <property type="entry name" value="Dockerin_1"/>
    <property type="match status" value="1"/>
</dbReference>
<dbReference type="InterPro" id="IPR036439">
    <property type="entry name" value="Dockerin_dom_sf"/>
</dbReference>
<evidence type="ECO:0000313" key="3">
    <source>
        <dbReference type="Proteomes" id="UP001239462"/>
    </source>
</evidence>
<feature type="domain" description="Dockerin" evidence="1">
    <location>
        <begin position="1301"/>
        <end position="1362"/>
    </location>
</feature>
<dbReference type="Gene3D" id="1.10.1330.10">
    <property type="entry name" value="Dockerin domain"/>
    <property type="match status" value="1"/>
</dbReference>
<dbReference type="InterPro" id="IPR030916">
    <property type="entry name" value="ELWxxDGT_rpt"/>
</dbReference>
<accession>A0ABT7PIY3</accession>
<dbReference type="Proteomes" id="UP001239462">
    <property type="component" value="Unassembled WGS sequence"/>
</dbReference>
<gene>
    <name evidence="2" type="ORF">QTN89_13515</name>
</gene>
<sequence length="1362" mass="143739">MDGSRSRLSKVYSLANSVRSQARERNSKRNRLANVRRRRLSASIETLESRHLLTFAIDLFADINEIGRSSNAGVDTRVDQLVDVAVLNGEMFFAADDGANGAELWKTDGTEPGTVLVKDILAGPDGSAPFDLTIKDNELFFMAEDENGELDLWKTDGTEAGTVVAFDAQLANDVFVDIQPQLTQSGDKLFFVGYDSNFNYELWASDGTQAGTQLVYDFGYGIPFELTDVNGTLFFSAYDSHQATDSGYELWKSDGTTGGTMMVADLGVDPGLDGTLGTADDDPSLSSNPTELTELDGVLYFVAEDAQAGYELFRSDGTEAGTMIVDDITPGSSSYPEELTPFGSELFFSAIAATGERHLFKSDGSTISQVADTTNGTGSTNPLDLEVVGNELFFSAHGVVPATTISATSPTLTADNSLAVGGSFAGVFAEIESAFRGQLTVFGNVVNVSTTTQGSADSSGEPPGWVSSSARIGTANVRLTTIATGDLYVEDIDDGDLADDFWEWTIADPAGLNNISFSGFASGNEFEEPGEGLLFELFLNGALATSQSISGNELDNWVTPRDANNVSLSDPGGAAVTSATVRLSIDNATFPNLPSGGTEAFLVNATLTADLNSATTLLQDAGRELHKTDGTTVGTGMVKDIVPIGSSGPSQLTSLGNQLLFVADDVTGDGEELWVSDGTEGGTLRVFDTRPGTDLYGAPLDGLPRILGELDGEMLFTSLDANADRELWISNGTEFGTSLLKNINPFTEDAGVDELIVAGSDIFFAADDGIHGEAIWKADTQLGTVEMVADVSPSSVDQVSGLTLFSDESQEIVFYNNTGGMDGGVYITDGSNAPIQLFDRMPQPIDDEGNLFAVAGNRIFFVANDGTTGNELWWSDGASVATLVSDMIPGSQGSDPTGLVPFQGSLYFAATSDSTSAFGDIGRELFVLNPSNLVIQLSNDLNAGSGSSSPEQFTLSGNNLFFVADNGVDGRELFNRNFTSAFQVADLNTAGDSNPSDLTNINNILYFTADDGTSGREPYRSRGVQANTFQIADINPGSGSSDASGYFEALGEIYFAADNGTIGSELYRTTGAAGNFTLVEDVLSGPLGSDPIPLLTTPTRLFFSAAGTTTDDQELWITNGTTTTVQVDDLNRGENVGSYPRELVEVNGSIYFSADNGINGRELFVIGELPVTVSDVLIGGEPGAPEETSQRSVVDLVTVVFDGPVDVPAAAISVRNTSQGIDLTSVQVNSRYEFGQTFVELTFASGPSVVDRDILGTSGLGNSLATGYYQLTIDSSQVTSLSSGQGMPADFVFGNDPVDGFFRLLGDATGDGTVNAADLRIFGSSLNTTSGSSGYRSGMDFDGDGDVDNADLSQFRRQLLRR</sequence>
<organism evidence="2 3">
    <name type="scientific">Roseiconus lacunae</name>
    <dbReference type="NCBI Taxonomy" id="2605694"/>
    <lineage>
        <taxon>Bacteria</taxon>
        <taxon>Pseudomonadati</taxon>
        <taxon>Planctomycetota</taxon>
        <taxon>Planctomycetia</taxon>
        <taxon>Pirellulales</taxon>
        <taxon>Pirellulaceae</taxon>
        <taxon>Roseiconus</taxon>
    </lineage>
</organism>
<dbReference type="PROSITE" id="PS51766">
    <property type="entry name" value="DOCKERIN"/>
    <property type="match status" value="1"/>
</dbReference>
<proteinExistence type="predicted"/>
<dbReference type="NCBIfam" id="TIGR04534">
    <property type="entry name" value="ELWxxDGT_rpt"/>
    <property type="match status" value="1"/>
</dbReference>